<evidence type="ECO:0000259" key="2">
    <source>
        <dbReference type="Pfam" id="PF02342"/>
    </source>
</evidence>
<dbReference type="InterPro" id="IPR003325">
    <property type="entry name" value="TerD"/>
</dbReference>
<evidence type="ECO:0000313" key="4">
    <source>
        <dbReference type="Proteomes" id="UP001550853"/>
    </source>
</evidence>
<feature type="domain" description="TerD" evidence="2">
    <location>
        <begin position="5"/>
        <end position="160"/>
    </location>
</feature>
<gene>
    <name evidence="3" type="ORF">AB0E61_16960</name>
</gene>
<dbReference type="EMBL" id="JBEZVI010000012">
    <property type="protein sequence ID" value="MEU3711776.1"/>
    <property type="molecule type" value="Genomic_DNA"/>
</dbReference>
<dbReference type="Gene3D" id="2.60.60.30">
    <property type="entry name" value="sav2460 like domains"/>
    <property type="match status" value="1"/>
</dbReference>
<reference evidence="3 4" key="1">
    <citation type="submission" date="2024-06" db="EMBL/GenBank/DDBJ databases">
        <title>The Natural Products Discovery Center: Release of the First 8490 Sequenced Strains for Exploring Actinobacteria Biosynthetic Diversity.</title>
        <authorList>
            <person name="Kalkreuter E."/>
            <person name="Kautsar S.A."/>
            <person name="Yang D."/>
            <person name="Bader C.D."/>
            <person name="Teijaro C.N."/>
            <person name="Fluegel L."/>
            <person name="Davis C.M."/>
            <person name="Simpson J.R."/>
            <person name="Lauterbach L."/>
            <person name="Steele A.D."/>
            <person name="Gui C."/>
            <person name="Meng S."/>
            <person name="Li G."/>
            <person name="Viehrig K."/>
            <person name="Ye F."/>
            <person name="Su P."/>
            <person name="Kiefer A.F."/>
            <person name="Nichols A."/>
            <person name="Cepeda A.J."/>
            <person name="Yan W."/>
            <person name="Fan B."/>
            <person name="Jiang Y."/>
            <person name="Adhikari A."/>
            <person name="Zheng C.-J."/>
            <person name="Schuster L."/>
            <person name="Cowan T.M."/>
            <person name="Smanski M.J."/>
            <person name="Chevrette M.G."/>
            <person name="De Carvalho L.P.S."/>
            <person name="Shen B."/>
        </authorList>
    </citation>
    <scope>NUCLEOTIDE SEQUENCE [LARGE SCALE GENOMIC DNA]</scope>
    <source>
        <strain evidence="3 4">NPDC033039</strain>
    </source>
</reference>
<comment type="similarity">
    <text evidence="1">Belongs to the CAPAB/TerDEXZ family.</text>
</comment>
<dbReference type="RefSeq" id="WP_030288188.1">
    <property type="nucleotide sequence ID" value="NZ_JBEZVI010000012.1"/>
</dbReference>
<organism evidence="3 4">
    <name type="scientific">Streptomyces catenulae</name>
    <dbReference type="NCBI Taxonomy" id="66875"/>
    <lineage>
        <taxon>Bacteria</taxon>
        <taxon>Bacillati</taxon>
        <taxon>Actinomycetota</taxon>
        <taxon>Actinomycetes</taxon>
        <taxon>Kitasatosporales</taxon>
        <taxon>Streptomycetaceae</taxon>
        <taxon>Streptomyces</taxon>
    </lineage>
</organism>
<comment type="caution">
    <text evidence="3">The sequence shown here is derived from an EMBL/GenBank/DDBJ whole genome shotgun (WGS) entry which is preliminary data.</text>
</comment>
<dbReference type="Proteomes" id="UP001550853">
    <property type="component" value="Unassembled WGS sequence"/>
</dbReference>
<name>A0ABV2Z197_9ACTN</name>
<sequence length="173" mass="18856">MSTLNKGIEKVEVTLKWDPSPAGEPDNDLDLIAATYEADTPTDKPVYLVHFDSRSPDGTITLNRDSRTGQGFGSDEVMTLELERLAERYTRVVVGVVIQQSGGPKTFGEVPNTEVQIREGYTDLVRDDFASVAPSKSAVVAAFTRDADGEWRLQKGLRGFDADPNTFTALMGG</sequence>
<dbReference type="PANTHER" id="PTHR32097:SF4">
    <property type="entry name" value="GENERAL STRESS PROTEIN 16U"/>
    <property type="match status" value="1"/>
</dbReference>
<dbReference type="CDD" id="cd06974">
    <property type="entry name" value="TerD_like"/>
    <property type="match status" value="1"/>
</dbReference>
<dbReference type="PANTHER" id="PTHR32097">
    <property type="entry name" value="CAMP-BINDING PROTEIN 1-RELATED"/>
    <property type="match status" value="1"/>
</dbReference>
<evidence type="ECO:0000256" key="1">
    <source>
        <dbReference type="ARBA" id="ARBA00008775"/>
    </source>
</evidence>
<keyword evidence="4" id="KW-1185">Reference proteome</keyword>
<proteinExistence type="inferred from homology"/>
<dbReference type="Pfam" id="PF02342">
    <property type="entry name" value="TerD"/>
    <property type="match status" value="1"/>
</dbReference>
<evidence type="ECO:0000313" key="3">
    <source>
        <dbReference type="EMBL" id="MEU3711776.1"/>
    </source>
</evidence>
<protein>
    <submittedName>
        <fullName evidence="3">TerD family protein</fullName>
    </submittedName>
</protein>
<accession>A0ABV2Z197</accession>
<dbReference type="InterPro" id="IPR051324">
    <property type="entry name" value="Stress/Tellurium_Resist"/>
</dbReference>